<feature type="domain" description="ABC3 transporter permease C-terminal" evidence="7">
    <location>
        <begin position="286"/>
        <end position="401"/>
    </location>
</feature>
<proteinExistence type="predicted"/>
<feature type="transmembrane region" description="Helical" evidence="6">
    <location>
        <begin position="284"/>
        <end position="307"/>
    </location>
</feature>
<feature type="transmembrane region" description="Helical" evidence="6">
    <location>
        <begin position="650"/>
        <end position="670"/>
    </location>
</feature>
<feature type="domain" description="ABC3 transporter permease C-terminal" evidence="7">
    <location>
        <begin position="654"/>
        <end position="771"/>
    </location>
</feature>
<protein>
    <submittedName>
        <fullName evidence="8">FtsX-like permease family protein</fullName>
    </submittedName>
</protein>
<feature type="transmembrane region" description="Helical" evidence="6">
    <location>
        <begin position="373"/>
        <end position="398"/>
    </location>
</feature>
<organism evidence="8 9">
    <name type="scientific">Planococcus chinensis</name>
    <dbReference type="NCBI Taxonomy" id="272917"/>
    <lineage>
        <taxon>Bacteria</taxon>
        <taxon>Bacillati</taxon>
        <taxon>Bacillota</taxon>
        <taxon>Bacilli</taxon>
        <taxon>Bacillales</taxon>
        <taxon>Caryophanaceae</taxon>
        <taxon>Planococcus</taxon>
    </lineage>
</organism>
<dbReference type="EMBL" id="JBHUFW010000011">
    <property type="protein sequence ID" value="MFD1863772.1"/>
    <property type="molecule type" value="Genomic_DNA"/>
</dbReference>
<feature type="transmembrane region" description="Helical" evidence="6">
    <location>
        <begin position="703"/>
        <end position="731"/>
    </location>
</feature>
<dbReference type="PANTHER" id="PTHR30287:SF2">
    <property type="entry name" value="BLL1001 PROTEIN"/>
    <property type="match status" value="1"/>
</dbReference>
<accession>A0ABW4QJH0</accession>
<dbReference type="Pfam" id="PF02687">
    <property type="entry name" value="FtsX"/>
    <property type="match status" value="2"/>
</dbReference>
<evidence type="ECO:0000256" key="5">
    <source>
        <dbReference type="ARBA" id="ARBA00023136"/>
    </source>
</evidence>
<evidence type="ECO:0000256" key="2">
    <source>
        <dbReference type="ARBA" id="ARBA00022475"/>
    </source>
</evidence>
<dbReference type="Proteomes" id="UP001597273">
    <property type="component" value="Unassembled WGS sequence"/>
</dbReference>
<feature type="transmembrane region" description="Helical" evidence="6">
    <location>
        <begin position="449"/>
        <end position="469"/>
    </location>
</feature>
<dbReference type="InterPro" id="IPR003838">
    <property type="entry name" value="ABC3_permease_C"/>
</dbReference>
<evidence type="ECO:0000256" key="4">
    <source>
        <dbReference type="ARBA" id="ARBA00022989"/>
    </source>
</evidence>
<feature type="transmembrane region" description="Helical" evidence="6">
    <location>
        <begin position="17"/>
        <end position="38"/>
    </location>
</feature>
<evidence type="ECO:0000313" key="9">
    <source>
        <dbReference type="Proteomes" id="UP001597273"/>
    </source>
</evidence>
<dbReference type="RefSeq" id="WP_204890183.1">
    <property type="nucleotide sequence ID" value="NZ_JBHUFW010000011.1"/>
</dbReference>
<evidence type="ECO:0000256" key="6">
    <source>
        <dbReference type="SAM" id="Phobius"/>
    </source>
</evidence>
<comment type="subcellular location">
    <subcellularLocation>
        <location evidence="1">Cell membrane</location>
        <topology evidence="1">Multi-pass membrane protein</topology>
    </subcellularLocation>
</comment>
<evidence type="ECO:0000256" key="1">
    <source>
        <dbReference type="ARBA" id="ARBA00004651"/>
    </source>
</evidence>
<feature type="transmembrane region" description="Helical" evidence="6">
    <location>
        <begin position="743"/>
        <end position="763"/>
    </location>
</feature>
<evidence type="ECO:0000256" key="3">
    <source>
        <dbReference type="ARBA" id="ARBA00022692"/>
    </source>
</evidence>
<keyword evidence="3 6" id="KW-0812">Transmembrane</keyword>
<keyword evidence="5 6" id="KW-0472">Membrane</keyword>
<keyword evidence="2" id="KW-1003">Cell membrane</keyword>
<feature type="transmembrane region" description="Helical" evidence="6">
    <location>
        <begin position="328"/>
        <end position="353"/>
    </location>
</feature>
<gene>
    <name evidence="8" type="ORF">ACFSDB_12760</name>
</gene>
<sequence>MLLKNVIRAFRRKWMQLAAIGIIIILSSFTYTMMFYGISGIEEPTESYLEEANQEDFSVEMLNTVSEIEARDPEVAAYLSQGAFSLSGIKGADPGLFQRLMDRRIEAFNRHYPHSSLEMREFKIANYTLGGESHTALAAKDAERINLSFIEQGRKPESPTEIAVNKIYAEKNGLRIGEALSVSGTNYTITGFVLFPDYTLPMFDDSFNIDAGLKALLLFPSSAYEELNAPESFRLAGTLPDTEELDTSFDRAALPFVTHIAATENTARSGAVYGELNEGKTMSLGLSVFIASIAVIIVSIMIFNLLYAERSQIGILKALGYSRSKISAPYLLAISVFALVMLAIGYAFGWLAAEPLKSLYLDFYLLPSAAIGQSWSVFATAILVPLLFFSAVSGFIIYRILGERALALLTPPIHSSINRLSRAVSMLLSGRSGAIKFKYLQAIRSTGSFLIFFIGILFSTLLIFFALMLDGTVERLTVGYLEKTEYEYEAYLDAATAPPPLQNGEEKFLSYPFAGLNDETVMLQGLSPDNRLYRLYAESGEDITSALENGVVISERLRATQEIEDGDSMTVEINNKESEFVVRGVVEEYTADKIYIDRQTLSLLLTDGQTPGLYNGVYSSDPPSSEAYQTVISKEGFMEQSEALASYSSLMFNVLIAGAAIIAASILFVLTSFTVEKNYYAISLLKVLGYSRREVNSMILSSYFVYALISYLISIPLALFVLRRLIVVFALDYGIVLPMVFEPFYILVVLTILLAIYFASTFLSRRKIERIPLQEVLKTYGE</sequence>
<keyword evidence="9" id="KW-1185">Reference proteome</keyword>
<comment type="caution">
    <text evidence="8">The sequence shown here is derived from an EMBL/GenBank/DDBJ whole genome shotgun (WGS) entry which is preliminary data.</text>
</comment>
<reference evidence="9" key="1">
    <citation type="journal article" date="2019" name="Int. J. Syst. Evol. Microbiol.">
        <title>The Global Catalogue of Microorganisms (GCM) 10K type strain sequencing project: providing services to taxonomists for standard genome sequencing and annotation.</title>
        <authorList>
            <consortium name="The Broad Institute Genomics Platform"/>
            <consortium name="The Broad Institute Genome Sequencing Center for Infectious Disease"/>
            <person name="Wu L."/>
            <person name="Ma J."/>
        </authorList>
    </citation>
    <scope>NUCLEOTIDE SEQUENCE [LARGE SCALE GENOMIC DNA]</scope>
    <source>
        <strain evidence="9">CGMCC 1.15475</strain>
    </source>
</reference>
<evidence type="ECO:0000313" key="8">
    <source>
        <dbReference type="EMBL" id="MFD1863772.1"/>
    </source>
</evidence>
<name>A0ABW4QJH0_9BACL</name>
<keyword evidence="4 6" id="KW-1133">Transmembrane helix</keyword>
<evidence type="ECO:0000259" key="7">
    <source>
        <dbReference type="Pfam" id="PF02687"/>
    </source>
</evidence>
<dbReference type="PANTHER" id="PTHR30287">
    <property type="entry name" value="MEMBRANE COMPONENT OF PREDICTED ABC SUPERFAMILY METABOLITE UPTAKE TRANSPORTER"/>
    <property type="match status" value="1"/>
</dbReference>
<dbReference type="InterPro" id="IPR038766">
    <property type="entry name" value="Membrane_comp_ABC_pdt"/>
</dbReference>